<evidence type="ECO:0000313" key="1">
    <source>
        <dbReference type="EMBL" id="KAJ3551805.1"/>
    </source>
</evidence>
<dbReference type="Proteomes" id="UP001148662">
    <property type="component" value="Unassembled WGS sequence"/>
</dbReference>
<dbReference type="EMBL" id="JANHOG010000750">
    <property type="protein sequence ID" value="KAJ3551805.1"/>
    <property type="molecule type" value="Genomic_DNA"/>
</dbReference>
<reference evidence="1" key="1">
    <citation type="submission" date="2022-07" db="EMBL/GenBank/DDBJ databases">
        <title>Genome Sequence of Phlebia brevispora.</title>
        <authorList>
            <person name="Buettner E."/>
        </authorList>
    </citation>
    <scope>NUCLEOTIDE SEQUENCE</scope>
    <source>
        <strain evidence="1">MPL23</strain>
    </source>
</reference>
<protein>
    <submittedName>
        <fullName evidence="1">Uncharacterized protein</fullName>
    </submittedName>
</protein>
<proteinExistence type="predicted"/>
<gene>
    <name evidence="1" type="ORF">NM688_g4496</name>
</gene>
<keyword evidence="2" id="KW-1185">Reference proteome</keyword>
<sequence>MAEWRPRPDICACLVSTVSGQWTITVPIQDFFALGRDPTVCDHTFPNITLFDHIAPVHVVLSCSRNNNGGRYVVTAQDQGSTLGTYVNWMRLEAGTIVELRNGDILTLPALTGGVCLTTFAVLIYHVNSIQSRFDFGPVIGVGASSKVHKIRSRRSGVVYAAKVLNSVNGADYDQIFRREIQNMRSIQHEFILSLAGYWFQQGKTYIVLELAQGSILDLLLPKNAQKPQVISERFTCKVAIMVGTALAYLHEAKFIHRDIKPENILVFPGGLVKLGDLGLTRPLSGNTSNQTLCGTLAYMAPEVIGTSAHYSFLADMYSLGVTLYVMLSGVINFRRLSSGSESVLWPSGGSVSEPGKKVISQLLSVDPDDRLTAEQMLRSKWLN</sequence>
<evidence type="ECO:0000313" key="2">
    <source>
        <dbReference type="Proteomes" id="UP001148662"/>
    </source>
</evidence>
<accession>A0ACC1T2T7</accession>
<comment type="caution">
    <text evidence="1">The sequence shown here is derived from an EMBL/GenBank/DDBJ whole genome shotgun (WGS) entry which is preliminary data.</text>
</comment>
<name>A0ACC1T2T7_9APHY</name>
<organism evidence="1 2">
    <name type="scientific">Phlebia brevispora</name>
    <dbReference type="NCBI Taxonomy" id="194682"/>
    <lineage>
        <taxon>Eukaryota</taxon>
        <taxon>Fungi</taxon>
        <taxon>Dikarya</taxon>
        <taxon>Basidiomycota</taxon>
        <taxon>Agaricomycotina</taxon>
        <taxon>Agaricomycetes</taxon>
        <taxon>Polyporales</taxon>
        <taxon>Meruliaceae</taxon>
        <taxon>Phlebia</taxon>
    </lineage>
</organism>